<feature type="compositionally biased region" description="Polar residues" evidence="1">
    <location>
        <begin position="35"/>
        <end position="51"/>
    </location>
</feature>
<dbReference type="GO" id="GO:0005096">
    <property type="term" value="F:GTPase activator activity"/>
    <property type="evidence" value="ECO:0007669"/>
    <property type="project" value="TreeGrafter"/>
</dbReference>
<feature type="compositionally biased region" description="Polar residues" evidence="1">
    <location>
        <begin position="1"/>
        <end position="29"/>
    </location>
</feature>
<dbReference type="PROSITE" id="PS50086">
    <property type="entry name" value="TBC_RABGAP"/>
    <property type="match status" value="1"/>
</dbReference>
<dbReference type="InParanoid" id="A0A1X2H881"/>
<dbReference type="InterPro" id="IPR035969">
    <property type="entry name" value="Rab-GAP_TBC_sf"/>
</dbReference>
<name>A0A1X2H881_SYNRA</name>
<feature type="region of interest" description="Disordered" evidence="1">
    <location>
        <begin position="1"/>
        <end position="67"/>
    </location>
</feature>
<dbReference type="AlphaFoldDB" id="A0A1X2H881"/>
<reference evidence="3 4" key="1">
    <citation type="submission" date="2016-07" db="EMBL/GenBank/DDBJ databases">
        <title>Pervasive Adenine N6-methylation of Active Genes in Fungi.</title>
        <authorList>
            <consortium name="DOE Joint Genome Institute"/>
            <person name="Mondo S.J."/>
            <person name="Dannebaum R.O."/>
            <person name="Kuo R.C."/>
            <person name="Labutti K."/>
            <person name="Haridas S."/>
            <person name="Kuo A."/>
            <person name="Salamov A."/>
            <person name="Ahrendt S.R."/>
            <person name="Lipzen A."/>
            <person name="Sullivan W."/>
            <person name="Andreopoulos W.B."/>
            <person name="Clum A."/>
            <person name="Lindquist E."/>
            <person name="Daum C."/>
            <person name="Ramamoorthy G.K."/>
            <person name="Gryganskyi A."/>
            <person name="Culley D."/>
            <person name="Magnuson J.K."/>
            <person name="James T.Y."/>
            <person name="O'Malley M.A."/>
            <person name="Stajich J.E."/>
            <person name="Spatafora J.W."/>
            <person name="Visel A."/>
            <person name="Grigoriev I.V."/>
        </authorList>
    </citation>
    <scope>NUCLEOTIDE SEQUENCE [LARGE SCALE GENOMIC DNA]</scope>
    <source>
        <strain evidence="3 4">NRRL 2496</strain>
    </source>
</reference>
<protein>
    <submittedName>
        <fullName evidence="3">Rab-GTPase-TBC domain-containing protein</fullName>
    </submittedName>
</protein>
<dbReference type="OrthoDB" id="294251at2759"/>
<evidence type="ECO:0000313" key="3">
    <source>
        <dbReference type="EMBL" id="ORY94763.1"/>
    </source>
</evidence>
<dbReference type="FunFam" id="1.10.8.270:FF:000016">
    <property type="entry name" value="TBC1 domain family member 2A"/>
    <property type="match status" value="1"/>
</dbReference>
<dbReference type="SUPFAM" id="SSF47923">
    <property type="entry name" value="Ypt/Rab-GAP domain of gyp1p"/>
    <property type="match status" value="1"/>
</dbReference>
<keyword evidence="4" id="KW-1185">Reference proteome</keyword>
<evidence type="ECO:0000313" key="4">
    <source>
        <dbReference type="Proteomes" id="UP000242180"/>
    </source>
</evidence>
<dbReference type="OMA" id="PHEYRAK"/>
<dbReference type="Proteomes" id="UP000242180">
    <property type="component" value="Unassembled WGS sequence"/>
</dbReference>
<evidence type="ECO:0000256" key="1">
    <source>
        <dbReference type="SAM" id="MobiDB-lite"/>
    </source>
</evidence>
<dbReference type="InterPro" id="IPR000195">
    <property type="entry name" value="Rab-GAP-TBC_dom"/>
</dbReference>
<dbReference type="InterPro" id="IPR050302">
    <property type="entry name" value="Rab_GAP_TBC_domain"/>
</dbReference>
<dbReference type="EMBL" id="MCGN01000007">
    <property type="protein sequence ID" value="ORY94763.1"/>
    <property type="molecule type" value="Genomic_DNA"/>
</dbReference>
<proteinExistence type="predicted"/>
<dbReference type="Pfam" id="PF00566">
    <property type="entry name" value="RabGAP-TBC"/>
    <property type="match status" value="1"/>
</dbReference>
<dbReference type="PANTHER" id="PTHR47219">
    <property type="entry name" value="RAB GTPASE-ACTIVATING PROTEIN 1-LIKE"/>
    <property type="match status" value="1"/>
</dbReference>
<dbReference type="PANTHER" id="PTHR47219:SF9">
    <property type="entry name" value="GTPASE ACTIVATING PROTEIN AND CENTROSOME-ASSOCIATED, ISOFORM B"/>
    <property type="match status" value="1"/>
</dbReference>
<dbReference type="GO" id="GO:0031267">
    <property type="term" value="F:small GTPase binding"/>
    <property type="evidence" value="ECO:0007669"/>
    <property type="project" value="TreeGrafter"/>
</dbReference>
<evidence type="ECO:0000259" key="2">
    <source>
        <dbReference type="PROSITE" id="PS50086"/>
    </source>
</evidence>
<organism evidence="3 4">
    <name type="scientific">Syncephalastrum racemosum</name>
    <name type="common">Filamentous fungus</name>
    <dbReference type="NCBI Taxonomy" id="13706"/>
    <lineage>
        <taxon>Eukaryota</taxon>
        <taxon>Fungi</taxon>
        <taxon>Fungi incertae sedis</taxon>
        <taxon>Mucoromycota</taxon>
        <taxon>Mucoromycotina</taxon>
        <taxon>Mucoromycetes</taxon>
        <taxon>Mucorales</taxon>
        <taxon>Syncephalastraceae</taxon>
        <taxon>Syncephalastrum</taxon>
    </lineage>
</organism>
<comment type="caution">
    <text evidence="3">The sequence shown here is derived from an EMBL/GenBank/DDBJ whole genome shotgun (WGS) entry which is preliminary data.</text>
</comment>
<dbReference type="Gene3D" id="1.10.8.270">
    <property type="entry name" value="putative rabgap domain of human tbc1 domain family member 14 like domains"/>
    <property type="match status" value="1"/>
</dbReference>
<dbReference type="STRING" id="13706.A0A1X2H881"/>
<gene>
    <name evidence="3" type="ORF">BCR43DRAFT_332319</name>
</gene>
<feature type="domain" description="Rab-GAP TBC" evidence="2">
    <location>
        <begin position="150"/>
        <end position="258"/>
    </location>
</feature>
<accession>A0A1X2H881</accession>
<sequence length="258" mass="29676">MDSAPSISTSASQGQPAPPLLTSSITNESSDTDFTDLTSIKTPGSSILLQTDSPSDSRQSPRREQQDILSQYKRASLEPPDVTEEMEKWFSQADRYGFLDHEDVLMPEVSRKESERSVKWARMAKQRLLHGDSVHAFPYSRKFSKRVYKGIPDCWRRDAWYYMCTDGLRAAEQDNTLRQQYTRLLLQSNPHERQIDLDIPRTMNGHIMFRQRFGTGQRALFSVLRAFASFDQEVGYCQGMTNVVAMLLLYCEEEHSRS</sequence>